<sequence length="91" mass="9580">MELKSDLSAAQQHATALTTAKDQLLADASSVTLDEQTTVQGNPKAKAVIQRSGEMANQVKTALATTMEHLHSVASDFEAVDQEGAQAIKGE</sequence>
<evidence type="ECO:0000313" key="1">
    <source>
        <dbReference type="EMBL" id="SFU31690.1"/>
    </source>
</evidence>
<dbReference type="NCBIfam" id="TIGR04197">
    <property type="entry name" value="T7SS_SACOL2603"/>
    <property type="match status" value="1"/>
</dbReference>
<dbReference type="EMBL" id="FPBN01000001">
    <property type="protein sequence ID" value="SFU31690.1"/>
    <property type="molecule type" value="Genomic_DNA"/>
</dbReference>
<accession>A0A1I7F6C6</accession>
<proteinExistence type="predicted"/>
<organism evidence="1 2">
    <name type="scientific">Streptococcus gallolyticus</name>
    <dbReference type="NCBI Taxonomy" id="315405"/>
    <lineage>
        <taxon>Bacteria</taxon>
        <taxon>Bacillati</taxon>
        <taxon>Bacillota</taxon>
        <taxon>Bacilli</taxon>
        <taxon>Lactobacillales</taxon>
        <taxon>Streptococcaceae</taxon>
        <taxon>Streptococcus</taxon>
    </lineage>
</organism>
<name>A0A1I7F6C6_9STRE</name>
<gene>
    <name evidence="1" type="ORF">SAMN05660328_101220</name>
</gene>
<keyword evidence="2" id="KW-1185">Reference proteome</keyword>
<evidence type="ECO:0000313" key="2">
    <source>
        <dbReference type="Proteomes" id="UP000183629"/>
    </source>
</evidence>
<dbReference type="InterPro" id="IPR021477">
    <property type="entry name" value="TVIIS_effector_SACOL2603_fam"/>
</dbReference>
<dbReference type="Proteomes" id="UP000183629">
    <property type="component" value="Unassembled WGS sequence"/>
</dbReference>
<protein>
    <submittedName>
        <fullName evidence="1">Type VII secretion effector, SACOL2603 family</fullName>
    </submittedName>
</protein>
<dbReference type="AlphaFoldDB" id="A0A1I7F6C6"/>
<dbReference type="RefSeq" id="WP_074656509.1">
    <property type="nucleotide sequence ID" value="NZ_FOLZ01000001.1"/>
</dbReference>
<reference evidence="2" key="1">
    <citation type="submission" date="2016-10" db="EMBL/GenBank/DDBJ databases">
        <authorList>
            <person name="Varghese N."/>
            <person name="Submissions S."/>
        </authorList>
    </citation>
    <scope>NUCLEOTIDE SEQUENCE [LARGE SCALE GENOMIC DNA]</scope>
    <source>
        <strain evidence="2">LMG 15572</strain>
    </source>
</reference>